<evidence type="ECO:0000256" key="1">
    <source>
        <dbReference type="SAM" id="MobiDB-lite"/>
    </source>
</evidence>
<evidence type="ECO:0000313" key="4">
    <source>
        <dbReference type="Proteomes" id="UP000006039"/>
    </source>
</evidence>
<evidence type="ECO:0000313" key="3">
    <source>
        <dbReference type="EnsemblFungi" id="EJT70227"/>
    </source>
</evidence>
<dbReference type="VEuPathDB" id="FungiDB:GGTG_12400"/>
<dbReference type="EnsemblFungi" id="EJT70227">
    <property type="protein sequence ID" value="EJT70227"/>
    <property type="gene ID" value="GGTG_12400"/>
</dbReference>
<reference evidence="4" key="1">
    <citation type="submission" date="2010-07" db="EMBL/GenBank/DDBJ databases">
        <title>The genome sequence of Gaeumannomyces graminis var. tritici strain R3-111a-1.</title>
        <authorList>
            <consortium name="The Broad Institute Genome Sequencing Platform"/>
            <person name="Ma L.-J."/>
            <person name="Dead R."/>
            <person name="Young S."/>
            <person name="Zeng Q."/>
            <person name="Koehrsen M."/>
            <person name="Alvarado L."/>
            <person name="Berlin A."/>
            <person name="Chapman S.B."/>
            <person name="Chen Z."/>
            <person name="Freedman E."/>
            <person name="Gellesch M."/>
            <person name="Goldberg J."/>
            <person name="Griggs A."/>
            <person name="Gujja S."/>
            <person name="Heilman E.R."/>
            <person name="Heiman D."/>
            <person name="Hepburn T."/>
            <person name="Howarth C."/>
            <person name="Jen D."/>
            <person name="Larson L."/>
            <person name="Mehta T."/>
            <person name="Neiman D."/>
            <person name="Pearson M."/>
            <person name="Roberts A."/>
            <person name="Saif S."/>
            <person name="Shea T."/>
            <person name="Shenoy N."/>
            <person name="Sisk P."/>
            <person name="Stolte C."/>
            <person name="Sykes S."/>
            <person name="Walk T."/>
            <person name="White J."/>
            <person name="Yandava C."/>
            <person name="Haas B."/>
            <person name="Nusbaum C."/>
            <person name="Birren B."/>
        </authorList>
    </citation>
    <scope>NUCLEOTIDE SEQUENCE [LARGE SCALE GENOMIC DNA]</scope>
    <source>
        <strain evidence="4">R3-111a-1</strain>
    </source>
</reference>
<keyword evidence="4" id="KW-1185">Reference proteome</keyword>
<evidence type="ECO:0000313" key="2">
    <source>
        <dbReference type="EMBL" id="EJT70227.1"/>
    </source>
</evidence>
<reference evidence="2" key="3">
    <citation type="submission" date="2010-09" db="EMBL/GenBank/DDBJ databases">
        <title>Annotation of Gaeumannomyces graminis var. tritici R3-111a-1.</title>
        <authorList>
            <consortium name="The Broad Institute Genome Sequencing Platform"/>
            <person name="Ma L.-J."/>
            <person name="Dead R."/>
            <person name="Young S.K."/>
            <person name="Zeng Q."/>
            <person name="Gargeya S."/>
            <person name="Fitzgerald M."/>
            <person name="Haas B."/>
            <person name="Abouelleil A."/>
            <person name="Alvarado L."/>
            <person name="Arachchi H.M."/>
            <person name="Berlin A."/>
            <person name="Brown A."/>
            <person name="Chapman S.B."/>
            <person name="Chen Z."/>
            <person name="Dunbar C."/>
            <person name="Freedman E."/>
            <person name="Gearin G."/>
            <person name="Gellesch M."/>
            <person name="Goldberg J."/>
            <person name="Griggs A."/>
            <person name="Gujja S."/>
            <person name="Heiman D."/>
            <person name="Howarth C."/>
            <person name="Larson L."/>
            <person name="Lui A."/>
            <person name="MacDonald P.J.P."/>
            <person name="Mehta T."/>
            <person name="Montmayeur A."/>
            <person name="Murphy C."/>
            <person name="Neiman D."/>
            <person name="Pearson M."/>
            <person name="Priest M."/>
            <person name="Roberts A."/>
            <person name="Saif S."/>
            <person name="Shea T."/>
            <person name="Shenoy N."/>
            <person name="Sisk P."/>
            <person name="Stolte C."/>
            <person name="Sykes S."/>
            <person name="Yandava C."/>
            <person name="Wortman J."/>
            <person name="Nusbaum C."/>
            <person name="Birren B."/>
        </authorList>
    </citation>
    <scope>NUCLEOTIDE SEQUENCE</scope>
    <source>
        <strain evidence="2">R3-111a-1</strain>
    </source>
</reference>
<proteinExistence type="predicted"/>
<protein>
    <submittedName>
        <fullName evidence="2 3">Uncharacterized protein</fullName>
    </submittedName>
</protein>
<gene>
    <name evidence="3" type="primary">20352858</name>
    <name evidence="2" type="ORF">GGTG_12400</name>
</gene>
<reference evidence="3" key="5">
    <citation type="submission" date="2018-04" db="UniProtKB">
        <authorList>
            <consortium name="EnsemblFungi"/>
        </authorList>
    </citation>
    <scope>IDENTIFICATION</scope>
    <source>
        <strain evidence="3">R3-111a-1</strain>
    </source>
</reference>
<dbReference type="RefSeq" id="XP_009228561.1">
    <property type="nucleotide sequence ID" value="XM_009230297.1"/>
</dbReference>
<reference evidence="2" key="2">
    <citation type="submission" date="2010-07" db="EMBL/GenBank/DDBJ databases">
        <authorList>
            <consortium name="The Broad Institute Genome Sequencing Platform"/>
            <consortium name="Broad Institute Genome Sequencing Center for Infectious Disease"/>
            <person name="Ma L.-J."/>
            <person name="Dead R."/>
            <person name="Young S."/>
            <person name="Zeng Q."/>
            <person name="Koehrsen M."/>
            <person name="Alvarado L."/>
            <person name="Berlin A."/>
            <person name="Chapman S.B."/>
            <person name="Chen Z."/>
            <person name="Freedman E."/>
            <person name="Gellesch M."/>
            <person name="Goldberg J."/>
            <person name="Griggs A."/>
            <person name="Gujja S."/>
            <person name="Heilman E.R."/>
            <person name="Heiman D."/>
            <person name="Hepburn T."/>
            <person name="Howarth C."/>
            <person name="Jen D."/>
            <person name="Larson L."/>
            <person name="Mehta T."/>
            <person name="Neiman D."/>
            <person name="Pearson M."/>
            <person name="Roberts A."/>
            <person name="Saif S."/>
            <person name="Shea T."/>
            <person name="Shenoy N."/>
            <person name="Sisk P."/>
            <person name="Stolte C."/>
            <person name="Sykes S."/>
            <person name="Walk T."/>
            <person name="White J."/>
            <person name="Yandava C."/>
            <person name="Haas B."/>
            <person name="Nusbaum C."/>
            <person name="Birren B."/>
        </authorList>
    </citation>
    <scope>NUCLEOTIDE SEQUENCE</scope>
    <source>
        <strain evidence="2">R3-111a-1</strain>
    </source>
</reference>
<dbReference type="HOGENOM" id="CLU_2413398_0_0_1"/>
<organism evidence="2">
    <name type="scientific">Gaeumannomyces tritici (strain R3-111a-1)</name>
    <name type="common">Wheat and barley take-all root rot fungus</name>
    <name type="synonym">Gaeumannomyces graminis var. tritici</name>
    <dbReference type="NCBI Taxonomy" id="644352"/>
    <lineage>
        <taxon>Eukaryota</taxon>
        <taxon>Fungi</taxon>
        <taxon>Dikarya</taxon>
        <taxon>Ascomycota</taxon>
        <taxon>Pezizomycotina</taxon>
        <taxon>Sordariomycetes</taxon>
        <taxon>Sordariomycetidae</taxon>
        <taxon>Magnaporthales</taxon>
        <taxon>Magnaporthaceae</taxon>
        <taxon>Gaeumannomyces</taxon>
    </lineage>
</organism>
<dbReference type="Proteomes" id="UP000006039">
    <property type="component" value="Unassembled WGS sequence"/>
</dbReference>
<dbReference type="EMBL" id="GL385402">
    <property type="protein sequence ID" value="EJT70227.1"/>
    <property type="molecule type" value="Genomic_DNA"/>
</dbReference>
<name>J3PFX5_GAET3</name>
<sequence length="92" mass="9772">MGYAPGSAVQTPRHPPTAGGQARPPSSRGSSRSSTLFLNINCTGPQPKVYDVHGMGVGHRPAALFFPSAAHLGSPPNLIRIWVLDAYSMIQY</sequence>
<dbReference type="GeneID" id="20352858"/>
<reference evidence="3" key="4">
    <citation type="journal article" date="2015" name="G3 (Bethesda)">
        <title>Genome sequences of three phytopathogenic species of the Magnaporthaceae family of fungi.</title>
        <authorList>
            <person name="Okagaki L.H."/>
            <person name="Nunes C.C."/>
            <person name="Sailsbery J."/>
            <person name="Clay B."/>
            <person name="Brown D."/>
            <person name="John T."/>
            <person name="Oh Y."/>
            <person name="Young N."/>
            <person name="Fitzgerald M."/>
            <person name="Haas B.J."/>
            <person name="Zeng Q."/>
            <person name="Young S."/>
            <person name="Adiconis X."/>
            <person name="Fan L."/>
            <person name="Levin J.Z."/>
            <person name="Mitchell T.K."/>
            <person name="Okubara P.A."/>
            <person name="Farman M.L."/>
            <person name="Kohn L.M."/>
            <person name="Birren B."/>
            <person name="Ma L.-J."/>
            <person name="Dean R.A."/>
        </authorList>
    </citation>
    <scope>NUCLEOTIDE SEQUENCE</scope>
    <source>
        <strain evidence="3">R3-111a-1</strain>
    </source>
</reference>
<accession>J3PFX5</accession>
<dbReference type="AlphaFoldDB" id="J3PFX5"/>
<feature type="region of interest" description="Disordered" evidence="1">
    <location>
        <begin position="1"/>
        <end position="34"/>
    </location>
</feature>
<feature type="compositionally biased region" description="Low complexity" evidence="1">
    <location>
        <begin position="23"/>
        <end position="34"/>
    </location>
</feature>